<evidence type="ECO:0000259" key="1">
    <source>
        <dbReference type="PROSITE" id="PS50011"/>
    </source>
</evidence>
<dbReference type="InterPro" id="IPR011009">
    <property type="entry name" value="Kinase-like_dom_sf"/>
</dbReference>
<protein>
    <submittedName>
        <fullName evidence="2">TKL/TKL-ccin protein kinase</fullName>
    </submittedName>
</protein>
<evidence type="ECO:0000313" key="2">
    <source>
        <dbReference type="EMBL" id="TFK22855.1"/>
    </source>
</evidence>
<accession>A0A5C3KRN7</accession>
<dbReference type="OrthoDB" id="3260205at2759"/>
<feature type="non-terminal residue" evidence="2">
    <location>
        <position position="287"/>
    </location>
</feature>
<dbReference type="PROSITE" id="PS00108">
    <property type="entry name" value="PROTEIN_KINASE_ST"/>
    <property type="match status" value="1"/>
</dbReference>
<evidence type="ECO:0000313" key="3">
    <source>
        <dbReference type="Proteomes" id="UP000307440"/>
    </source>
</evidence>
<organism evidence="2 3">
    <name type="scientific">Coprinopsis marcescibilis</name>
    <name type="common">Agaric fungus</name>
    <name type="synonym">Psathyrella marcescibilis</name>
    <dbReference type="NCBI Taxonomy" id="230819"/>
    <lineage>
        <taxon>Eukaryota</taxon>
        <taxon>Fungi</taxon>
        <taxon>Dikarya</taxon>
        <taxon>Basidiomycota</taxon>
        <taxon>Agaricomycotina</taxon>
        <taxon>Agaricomycetes</taxon>
        <taxon>Agaricomycetidae</taxon>
        <taxon>Agaricales</taxon>
        <taxon>Agaricineae</taxon>
        <taxon>Psathyrellaceae</taxon>
        <taxon>Coprinopsis</taxon>
    </lineage>
</organism>
<dbReference type="InterPro" id="IPR051681">
    <property type="entry name" value="Ser/Thr_Kinases-Pseudokinases"/>
</dbReference>
<reference evidence="2 3" key="1">
    <citation type="journal article" date="2019" name="Nat. Ecol. Evol.">
        <title>Megaphylogeny resolves global patterns of mushroom evolution.</title>
        <authorList>
            <person name="Varga T."/>
            <person name="Krizsan K."/>
            <person name="Foldi C."/>
            <person name="Dima B."/>
            <person name="Sanchez-Garcia M."/>
            <person name="Sanchez-Ramirez S."/>
            <person name="Szollosi G.J."/>
            <person name="Szarkandi J.G."/>
            <person name="Papp V."/>
            <person name="Albert L."/>
            <person name="Andreopoulos W."/>
            <person name="Angelini C."/>
            <person name="Antonin V."/>
            <person name="Barry K.W."/>
            <person name="Bougher N.L."/>
            <person name="Buchanan P."/>
            <person name="Buyck B."/>
            <person name="Bense V."/>
            <person name="Catcheside P."/>
            <person name="Chovatia M."/>
            <person name="Cooper J."/>
            <person name="Damon W."/>
            <person name="Desjardin D."/>
            <person name="Finy P."/>
            <person name="Geml J."/>
            <person name="Haridas S."/>
            <person name="Hughes K."/>
            <person name="Justo A."/>
            <person name="Karasinski D."/>
            <person name="Kautmanova I."/>
            <person name="Kiss B."/>
            <person name="Kocsube S."/>
            <person name="Kotiranta H."/>
            <person name="LaButti K.M."/>
            <person name="Lechner B.E."/>
            <person name="Liimatainen K."/>
            <person name="Lipzen A."/>
            <person name="Lukacs Z."/>
            <person name="Mihaltcheva S."/>
            <person name="Morgado L.N."/>
            <person name="Niskanen T."/>
            <person name="Noordeloos M.E."/>
            <person name="Ohm R.A."/>
            <person name="Ortiz-Santana B."/>
            <person name="Ovrebo C."/>
            <person name="Racz N."/>
            <person name="Riley R."/>
            <person name="Savchenko A."/>
            <person name="Shiryaev A."/>
            <person name="Soop K."/>
            <person name="Spirin V."/>
            <person name="Szebenyi C."/>
            <person name="Tomsovsky M."/>
            <person name="Tulloss R.E."/>
            <person name="Uehling J."/>
            <person name="Grigoriev I.V."/>
            <person name="Vagvolgyi C."/>
            <person name="Papp T."/>
            <person name="Martin F.M."/>
            <person name="Miettinen O."/>
            <person name="Hibbett D.S."/>
            <person name="Nagy L.G."/>
        </authorList>
    </citation>
    <scope>NUCLEOTIDE SEQUENCE [LARGE SCALE GENOMIC DNA]</scope>
    <source>
        <strain evidence="2 3">CBS 121175</strain>
    </source>
</reference>
<dbReference type="InterPro" id="IPR008271">
    <property type="entry name" value="Ser/Thr_kinase_AS"/>
</dbReference>
<dbReference type="STRING" id="230819.A0A5C3KRN7"/>
<dbReference type="Gene3D" id="1.10.510.10">
    <property type="entry name" value="Transferase(Phosphotransferase) domain 1"/>
    <property type="match status" value="1"/>
</dbReference>
<dbReference type="EMBL" id="ML210231">
    <property type="protein sequence ID" value="TFK22855.1"/>
    <property type="molecule type" value="Genomic_DNA"/>
</dbReference>
<dbReference type="GO" id="GO:0004674">
    <property type="term" value="F:protein serine/threonine kinase activity"/>
    <property type="evidence" value="ECO:0007669"/>
    <property type="project" value="TreeGrafter"/>
</dbReference>
<proteinExistence type="predicted"/>
<dbReference type="PROSITE" id="PS50011">
    <property type="entry name" value="PROTEIN_KINASE_DOM"/>
    <property type="match status" value="1"/>
</dbReference>
<keyword evidence="3" id="KW-1185">Reference proteome</keyword>
<dbReference type="SMART" id="SM00220">
    <property type="entry name" value="S_TKc"/>
    <property type="match status" value="1"/>
</dbReference>
<keyword evidence="2" id="KW-0808">Transferase</keyword>
<feature type="domain" description="Protein kinase" evidence="1">
    <location>
        <begin position="11"/>
        <end position="287"/>
    </location>
</feature>
<dbReference type="GO" id="GO:0005524">
    <property type="term" value="F:ATP binding"/>
    <property type="evidence" value="ECO:0007669"/>
    <property type="project" value="InterPro"/>
</dbReference>
<sequence length="287" mass="31673">MYKDLTSHVSKKSESPIAIGGFSDIFLGECRLDESQAPIVVAVKVLRGVHLDGKVAQDKLMQRLYREAGLWHTLEHPNVLPFLGLVESSSQFTGGPALISRFCHNGTALDYVKNNPQTPRLPLIKGVAAGLQYLHHRDVVHGDLKSHNILMGDDGNPLLCDFGRSKLLTHRGFTTSFSGAYRYMSPELFYNAINGTEDDDYDPVTTKPSDIYALSLVCVEILSGLLVFSKVKIDAMIVGLVMGGQRPKLSDYTHLPSDAGHIWPLLEECWSSEPTDRPTIDAVAKRL</sequence>
<keyword evidence="2" id="KW-0418">Kinase</keyword>
<dbReference type="Pfam" id="PF00069">
    <property type="entry name" value="Pkinase"/>
    <property type="match status" value="1"/>
</dbReference>
<dbReference type="Proteomes" id="UP000307440">
    <property type="component" value="Unassembled WGS sequence"/>
</dbReference>
<dbReference type="PIRSF" id="PIRSF000654">
    <property type="entry name" value="Integrin-linked_kinase"/>
    <property type="match status" value="1"/>
</dbReference>
<dbReference type="SUPFAM" id="SSF56112">
    <property type="entry name" value="Protein kinase-like (PK-like)"/>
    <property type="match status" value="1"/>
</dbReference>
<gene>
    <name evidence="2" type="ORF">FA15DRAFT_621869</name>
</gene>
<dbReference type="AlphaFoldDB" id="A0A5C3KRN7"/>
<dbReference type="InterPro" id="IPR000719">
    <property type="entry name" value="Prot_kinase_dom"/>
</dbReference>
<name>A0A5C3KRN7_COPMA</name>
<dbReference type="PANTHER" id="PTHR44329">
    <property type="entry name" value="SERINE/THREONINE-PROTEIN KINASE TNNI3K-RELATED"/>
    <property type="match status" value="1"/>
</dbReference>